<dbReference type="InterPro" id="IPR000073">
    <property type="entry name" value="AB_hydrolase_1"/>
</dbReference>
<organism evidence="2 3">
    <name type="scientific">Desulfosudis oleivorans (strain DSM 6200 / JCM 39069 / Hxd3)</name>
    <name type="common">Desulfococcus oleovorans</name>
    <dbReference type="NCBI Taxonomy" id="96561"/>
    <lineage>
        <taxon>Bacteria</taxon>
        <taxon>Pseudomonadati</taxon>
        <taxon>Thermodesulfobacteriota</taxon>
        <taxon>Desulfobacteria</taxon>
        <taxon>Desulfobacterales</taxon>
        <taxon>Desulfosudaceae</taxon>
        <taxon>Desulfosudis</taxon>
    </lineage>
</organism>
<gene>
    <name evidence="2" type="ordered locus">Dole_1234</name>
</gene>
<dbReference type="RefSeq" id="WP_012174657.1">
    <property type="nucleotide sequence ID" value="NC_009943.1"/>
</dbReference>
<dbReference type="OrthoDB" id="5338718at2"/>
<keyword evidence="3" id="KW-1185">Reference proteome</keyword>
<dbReference type="eggNOG" id="COG2267">
    <property type="taxonomic scope" value="Bacteria"/>
</dbReference>
<protein>
    <submittedName>
        <fullName evidence="2">Alpha/beta hydrolase fold</fullName>
    </submittedName>
</protein>
<proteinExistence type="predicted"/>
<dbReference type="GO" id="GO:0016020">
    <property type="term" value="C:membrane"/>
    <property type="evidence" value="ECO:0007669"/>
    <property type="project" value="TreeGrafter"/>
</dbReference>
<evidence type="ECO:0000313" key="3">
    <source>
        <dbReference type="Proteomes" id="UP000008561"/>
    </source>
</evidence>
<dbReference type="InterPro" id="IPR029058">
    <property type="entry name" value="AB_hydrolase_fold"/>
</dbReference>
<dbReference type="Proteomes" id="UP000008561">
    <property type="component" value="Chromosome"/>
</dbReference>
<dbReference type="GO" id="GO:0016787">
    <property type="term" value="F:hydrolase activity"/>
    <property type="evidence" value="ECO:0007669"/>
    <property type="project" value="UniProtKB-KW"/>
</dbReference>
<evidence type="ECO:0000259" key="1">
    <source>
        <dbReference type="Pfam" id="PF12697"/>
    </source>
</evidence>
<dbReference type="PANTHER" id="PTHR43798:SF33">
    <property type="entry name" value="HYDROLASE, PUTATIVE (AFU_ORTHOLOGUE AFUA_2G14860)-RELATED"/>
    <property type="match status" value="1"/>
</dbReference>
<dbReference type="InterPro" id="IPR050266">
    <property type="entry name" value="AB_hydrolase_sf"/>
</dbReference>
<dbReference type="Gene3D" id="3.40.50.1820">
    <property type="entry name" value="alpha/beta hydrolase"/>
    <property type="match status" value="1"/>
</dbReference>
<accession>A8ZY33</accession>
<dbReference type="HOGENOM" id="CLU_020336_50_1_7"/>
<sequence>MEHLSEKGFSFIAEPWPMVPGRPVVVCVHGAGMSGYFWVRQVQGLSPVANMVAIDLPGHGGNRAAGADTVEAYAGHVLAFVEALGFDRPVLCGHSMGGAVTQHLLAHHPGRFTGGILANTGARLKVLPLVFETLQKGMQAFADLTLATAICPQNKTDETEQIIQNAAVTDPAVAIGDFNACNTFDLMNRIGEIAVPVLVIGAADDLSTPAKYAAFLADRIPGARLKMVESAGHMAPLEKPDEINAAVSDFLKEVLHKGGDSW</sequence>
<dbReference type="KEGG" id="dol:Dole_1234"/>
<dbReference type="Pfam" id="PF12697">
    <property type="entry name" value="Abhydrolase_6"/>
    <property type="match status" value="1"/>
</dbReference>
<keyword evidence="2" id="KW-0378">Hydrolase</keyword>
<dbReference type="STRING" id="96561.Dole_1234"/>
<dbReference type="AlphaFoldDB" id="A8ZY33"/>
<name>A8ZY33_DESOH</name>
<dbReference type="PANTHER" id="PTHR43798">
    <property type="entry name" value="MONOACYLGLYCEROL LIPASE"/>
    <property type="match status" value="1"/>
</dbReference>
<dbReference type="EMBL" id="CP000859">
    <property type="protein sequence ID" value="ABW67040.1"/>
    <property type="molecule type" value="Genomic_DNA"/>
</dbReference>
<dbReference type="SUPFAM" id="SSF53474">
    <property type="entry name" value="alpha/beta-Hydrolases"/>
    <property type="match status" value="1"/>
</dbReference>
<reference evidence="2 3" key="1">
    <citation type="submission" date="2007-10" db="EMBL/GenBank/DDBJ databases">
        <title>Complete sequence of Desulfococcus oleovorans Hxd3.</title>
        <authorList>
            <consortium name="US DOE Joint Genome Institute"/>
            <person name="Copeland A."/>
            <person name="Lucas S."/>
            <person name="Lapidus A."/>
            <person name="Barry K."/>
            <person name="Glavina del Rio T."/>
            <person name="Dalin E."/>
            <person name="Tice H."/>
            <person name="Pitluck S."/>
            <person name="Kiss H."/>
            <person name="Brettin T."/>
            <person name="Bruce D."/>
            <person name="Detter J.C."/>
            <person name="Han C."/>
            <person name="Schmutz J."/>
            <person name="Larimer F."/>
            <person name="Land M."/>
            <person name="Hauser L."/>
            <person name="Kyrpides N."/>
            <person name="Kim E."/>
            <person name="Wawrik B."/>
            <person name="Richardson P."/>
        </authorList>
    </citation>
    <scope>NUCLEOTIDE SEQUENCE [LARGE SCALE GENOMIC DNA]</scope>
    <source>
        <strain evidence="3">DSM 6200 / JCM 39069 / Hxd3</strain>
    </source>
</reference>
<feature type="domain" description="AB hydrolase-1" evidence="1">
    <location>
        <begin position="25"/>
        <end position="246"/>
    </location>
</feature>
<evidence type="ECO:0000313" key="2">
    <source>
        <dbReference type="EMBL" id="ABW67040.1"/>
    </source>
</evidence>